<feature type="signal peptide" evidence="2">
    <location>
        <begin position="1"/>
        <end position="25"/>
    </location>
</feature>
<dbReference type="PANTHER" id="PTHR15591:SF13">
    <property type="entry name" value="RUN DOMAIN-CONTAINING PROTEIN"/>
    <property type="match status" value="1"/>
</dbReference>
<feature type="chain" id="PRO_5040404442" description="RUN domain-containing protein" evidence="2">
    <location>
        <begin position="26"/>
        <end position="1565"/>
    </location>
</feature>
<dbReference type="InterPro" id="IPR036028">
    <property type="entry name" value="SH3-like_dom_sf"/>
</dbReference>
<feature type="region of interest" description="Disordered" evidence="1">
    <location>
        <begin position="857"/>
        <end position="876"/>
    </location>
</feature>
<accession>A0A9P0GCA9</accession>
<dbReference type="SUPFAM" id="SSF50044">
    <property type="entry name" value="SH3-domain"/>
    <property type="match status" value="1"/>
</dbReference>
<feature type="compositionally biased region" description="Polar residues" evidence="1">
    <location>
        <begin position="519"/>
        <end position="540"/>
    </location>
</feature>
<dbReference type="SUPFAM" id="SSF140741">
    <property type="entry name" value="RUN domain-like"/>
    <property type="match status" value="1"/>
</dbReference>
<dbReference type="InterPro" id="IPR004012">
    <property type="entry name" value="Run_dom"/>
</dbReference>
<keyword evidence="5" id="KW-1185">Reference proteome</keyword>
<feature type="region of interest" description="Disordered" evidence="1">
    <location>
        <begin position="1310"/>
        <end position="1350"/>
    </location>
</feature>
<dbReference type="InterPro" id="IPR037213">
    <property type="entry name" value="Run_dom_sf"/>
</dbReference>
<evidence type="ECO:0000256" key="1">
    <source>
        <dbReference type="SAM" id="MobiDB-lite"/>
    </source>
</evidence>
<feature type="compositionally biased region" description="Polar residues" evidence="1">
    <location>
        <begin position="59"/>
        <end position="72"/>
    </location>
</feature>
<protein>
    <recommendedName>
        <fullName evidence="3">RUN domain-containing protein</fullName>
    </recommendedName>
</protein>
<feature type="compositionally biased region" description="Polar residues" evidence="1">
    <location>
        <begin position="349"/>
        <end position="359"/>
    </location>
</feature>
<feature type="region of interest" description="Disordered" evidence="1">
    <location>
        <begin position="1428"/>
        <end position="1501"/>
    </location>
</feature>
<feature type="compositionally biased region" description="Polar residues" evidence="1">
    <location>
        <begin position="1364"/>
        <end position="1379"/>
    </location>
</feature>
<feature type="region of interest" description="Disordered" evidence="1">
    <location>
        <begin position="324"/>
        <end position="359"/>
    </location>
</feature>
<feature type="region of interest" description="Disordered" evidence="1">
    <location>
        <begin position="449"/>
        <end position="484"/>
    </location>
</feature>
<feature type="domain" description="RUN" evidence="3">
    <location>
        <begin position="1031"/>
        <end position="1177"/>
    </location>
</feature>
<evidence type="ECO:0000313" key="5">
    <source>
        <dbReference type="Proteomes" id="UP001153636"/>
    </source>
</evidence>
<feature type="compositionally biased region" description="Low complexity" evidence="1">
    <location>
        <begin position="729"/>
        <end position="741"/>
    </location>
</feature>
<proteinExistence type="predicted"/>
<sequence length="1565" mass="175114">MTKCNKDMLIVLLCCIMKIVEFSSGKSPNCGVPSDRRRKRFMRRQKGKGMTEVGVIRSSPDSDCNSNHHGSASYVSNTSSQDIDFIQDNSDYQWFIDYGYRDGGTNNHTSILSLPESYEAADLNYYDAFAKNIDANLAEADMESFRTEDIHALLSNLPPMCTDHLSQENNRQGENYASITGSLMAKFDLESSLSPHNSSQGDEYSANSNSMSICKSELLFSPVKETLLPVNFSVDSLDSDFHDMMLTCQANKDNYTIAFEGSITTYSEDDDCHEKDKNTQSHNTDNTRWPSDNANNPKSNALDNSMTRSDSSSFTTWSKLKKCGGNSLRRHPSGNNNNSENDASHLGLTENTNKSQSMPNLCKRREKLRSLTTSVVQRNPSNSSSENVTVKRRPVKVFDIQNHANSSDSGSVSEMATSIDLSFSDNANNKQQPNFSLVKLFMKQKSMSVEGMSTTMDQLSSSENWPASQSEESTTSSKESINNTKTCFDSKTNDFIAKTCDSISEEPEDESPRHAQKLSPVTNSRSCPGENSKQKCFNNNDSFNGEKEKCASKMNLTNILMNRSIQTSQFSEITNLKNANKINSEASSKKSVKILEPSFLNKLKLEGEGKKPVYVLYPNYVLPNLDFISDQNIASELLLLPQKPPRVSFSKRRPFSCNDIESLKKKGFGHVQDWDSLNFLLPQEYRVILSEVPEISEHIKPPSREKPSFLQNKFANAIKKRPLSCEINQSSSSSTATQPSSGYRGSSSLLTDSQNSPVPVNANLNPLFVYRYDSVTSSDASLLNSEKYRSRTKYIHQDEDSQLPKGILRKGSEKDSCKRCSMYETSEEETTDDPKYKRKSLHDPYYIHQRFKRFSETEDEGVDAGTSSSSLDENPDCPPNITASELAQLEEFLKLSGISVSDNEENLGQLKSYVSKFLALKLNQEGRKCVSFAGLPKQFEQKQFVPPNNSPNISAFVQQKKKLTDMPITEESENYSRQTTPVHLTKNDNLIQKRSLIVAITDSVEQIMHHFSLASNQSELNTLGDSALNPACAKLLLSTLCPALYAVLSDGLKPSIETNFGAIHNSVWQVVEASAQQGPLTNALNELVMRINSEDAVTEGLVKFNAFVFGLLNVRSLDAWTSYLRTRESILKKHYTGDSLLVLSHTGGVGVRSLLDAMVSALRPLAFLPFQLDLLFEIKELHLSFKRMDSYHQPFSPTHKRTPSPNFKQFHRSNSESEDISSVNTVRQYPVIEETTLPDLLHSSTFKSHIKAHKERPRSCIETNSYNLNFKVGDDVNDVTRKRWSGIAMSSKLYQAYHRLTKDDEEYADSLENQEKSDDSNTAENVPSLLDDREPESLDSNFSDNKPINAKRFKKLQKKWEMLSGQNSTESPPQSPTHTPKSRIPRPITSPIKPSGIPVPVVSNKTVKKITSPTVAVKTSTPVKSLNTVKSSPVRRPVPTTSYGWFTRTSRMDQVTHPTDVPRHPQRPSSLPYRPPQNGKPSKITPPRRAVSSSLNRKPLSDSKIPKVVRTIGRRLPSESGHLAYNDGEKLRVVLEVDEKWLLCCRGTQKGLVPKSSVIADAGRF</sequence>
<dbReference type="GO" id="GO:0031410">
    <property type="term" value="C:cytoplasmic vesicle"/>
    <property type="evidence" value="ECO:0007669"/>
    <property type="project" value="TreeGrafter"/>
</dbReference>
<feature type="compositionally biased region" description="Polar residues" evidence="1">
    <location>
        <begin position="1439"/>
        <end position="1457"/>
    </location>
</feature>
<feature type="region of interest" description="Disordered" evidence="1">
    <location>
        <begin position="1194"/>
        <end position="1214"/>
    </location>
</feature>
<feature type="region of interest" description="Disordered" evidence="1">
    <location>
        <begin position="503"/>
        <end position="540"/>
    </location>
</feature>
<feature type="compositionally biased region" description="Polar residues" evidence="1">
    <location>
        <begin position="743"/>
        <end position="757"/>
    </location>
</feature>
<feature type="region of interest" description="Disordered" evidence="1">
    <location>
        <begin position="52"/>
        <end position="72"/>
    </location>
</feature>
<feature type="region of interest" description="Disordered" evidence="1">
    <location>
        <begin position="726"/>
        <end position="757"/>
    </location>
</feature>
<feature type="compositionally biased region" description="Polar residues" evidence="1">
    <location>
        <begin position="449"/>
        <end position="467"/>
    </location>
</feature>
<dbReference type="InterPro" id="IPR047343">
    <property type="entry name" value="RUSC1_2"/>
</dbReference>
<dbReference type="CDD" id="cd17685">
    <property type="entry name" value="RUN_RUSC"/>
    <property type="match status" value="1"/>
</dbReference>
<evidence type="ECO:0000256" key="2">
    <source>
        <dbReference type="SAM" id="SignalP"/>
    </source>
</evidence>
<dbReference type="Pfam" id="PF02759">
    <property type="entry name" value="RUN"/>
    <property type="match status" value="1"/>
</dbReference>
<organism evidence="4 5">
    <name type="scientific">Psylliodes chrysocephalus</name>
    <dbReference type="NCBI Taxonomy" id="3402493"/>
    <lineage>
        <taxon>Eukaryota</taxon>
        <taxon>Metazoa</taxon>
        <taxon>Ecdysozoa</taxon>
        <taxon>Arthropoda</taxon>
        <taxon>Hexapoda</taxon>
        <taxon>Insecta</taxon>
        <taxon>Pterygota</taxon>
        <taxon>Neoptera</taxon>
        <taxon>Endopterygota</taxon>
        <taxon>Coleoptera</taxon>
        <taxon>Polyphaga</taxon>
        <taxon>Cucujiformia</taxon>
        <taxon>Chrysomeloidea</taxon>
        <taxon>Chrysomelidae</taxon>
        <taxon>Galerucinae</taxon>
        <taxon>Alticini</taxon>
        <taxon>Psylliodes</taxon>
    </lineage>
</organism>
<dbReference type="Gene3D" id="1.20.58.900">
    <property type="match status" value="1"/>
</dbReference>
<dbReference type="OrthoDB" id="9884296at2759"/>
<evidence type="ECO:0000313" key="4">
    <source>
        <dbReference type="EMBL" id="CAH1108048.1"/>
    </source>
</evidence>
<reference evidence="4" key="1">
    <citation type="submission" date="2022-01" db="EMBL/GenBank/DDBJ databases">
        <authorList>
            <person name="King R."/>
        </authorList>
    </citation>
    <scope>NUCLEOTIDE SEQUENCE</scope>
</reference>
<dbReference type="Proteomes" id="UP001153636">
    <property type="component" value="Chromosome 3"/>
</dbReference>
<feature type="region of interest" description="Disordered" evidence="1">
    <location>
        <begin position="270"/>
        <end position="312"/>
    </location>
</feature>
<feature type="compositionally biased region" description="Low complexity" evidence="1">
    <location>
        <begin position="468"/>
        <end position="484"/>
    </location>
</feature>
<dbReference type="PROSITE" id="PS50826">
    <property type="entry name" value="RUN"/>
    <property type="match status" value="1"/>
</dbReference>
<dbReference type="PANTHER" id="PTHR15591">
    <property type="entry name" value="RUN AND SH3 DOMAIN CONTAINING"/>
    <property type="match status" value="1"/>
</dbReference>
<evidence type="ECO:0000259" key="3">
    <source>
        <dbReference type="PROSITE" id="PS50826"/>
    </source>
</evidence>
<keyword evidence="2" id="KW-0732">Signal</keyword>
<gene>
    <name evidence="4" type="ORF">PSYICH_LOCUS9623</name>
</gene>
<name>A0A9P0GCA9_9CUCU</name>
<feature type="compositionally biased region" description="Polar residues" evidence="1">
    <location>
        <begin position="280"/>
        <end position="312"/>
    </location>
</feature>
<dbReference type="EMBL" id="OV651815">
    <property type="protein sequence ID" value="CAH1108048.1"/>
    <property type="molecule type" value="Genomic_DNA"/>
</dbReference>
<feature type="region of interest" description="Disordered" evidence="1">
    <location>
        <begin position="1363"/>
        <end position="1397"/>
    </location>
</feature>